<dbReference type="SUPFAM" id="SSF49464">
    <property type="entry name" value="Carboxypeptidase regulatory domain-like"/>
    <property type="match status" value="1"/>
</dbReference>
<sequence>MKLLLLLGFCLFSRCAQAQNTTVTGRILDRSNGQGLPGTTILQLNTNNGVSSNTDGSFSLTVPGRLDSVAVSLSAIGYVKQQRRIVAGDSVTIALELSTEAFGDIPAYALLEASLSAGLRYAPLGAALKVYGYRFIGYKVNLQGHYQTNLGRNYAALASLSLPPLQTNSRLSFTETLTYQQLQAAPANLRFRSYTATLGVSSYRIGKVLTPDLLLGGGYARYRPLQPSAETAAAAGYGYSIGLQYNLPHTLWAQMQVLATRWPGYWQLQGNVRRQVFDNYSVGVAYTQLRSYREASLTLSRFFY</sequence>
<organism evidence="2 3">
    <name type="scientific">Hymenobacter lucidus</name>
    <dbReference type="NCBI Taxonomy" id="2880930"/>
    <lineage>
        <taxon>Bacteria</taxon>
        <taxon>Pseudomonadati</taxon>
        <taxon>Bacteroidota</taxon>
        <taxon>Cytophagia</taxon>
        <taxon>Cytophagales</taxon>
        <taxon>Hymenobacteraceae</taxon>
        <taxon>Hymenobacter</taxon>
    </lineage>
</organism>
<keyword evidence="1" id="KW-0732">Signal</keyword>
<evidence type="ECO:0000313" key="2">
    <source>
        <dbReference type="EMBL" id="MCB2408441.1"/>
    </source>
</evidence>
<dbReference type="RefSeq" id="WP_226175524.1">
    <property type="nucleotide sequence ID" value="NZ_JAJADR010000002.1"/>
</dbReference>
<accession>A0ABS8AUP4</accession>
<name>A0ABS8AUP4_9BACT</name>
<proteinExistence type="predicted"/>
<gene>
    <name evidence="2" type="ORF">LGH74_10675</name>
</gene>
<evidence type="ECO:0000313" key="3">
    <source>
        <dbReference type="Proteomes" id="UP001165296"/>
    </source>
</evidence>
<dbReference type="Proteomes" id="UP001165296">
    <property type="component" value="Unassembled WGS sequence"/>
</dbReference>
<feature type="signal peptide" evidence="1">
    <location>
        <begin position="1"/>
        <end position="18"/>
    </location>
</feature>
<reference evidence="2" key="1">
    <citation type="submission" date="2021-10" db="EMBL/GenBank/DDBJ databases">
        <authorList>
            <person name="Dean J.D."/>
            <person name="Kim M.K."/>
            <person name="Newey C.N."/>
            <person name="Stoker T.S."/>
            <person name="Thompson D.W."/>
            <person name="Grose J.H."/>
        </authorList>
    </citation>
    <scope>NUCLEOTIDE SEQUENCE</scope>
    <source>
        <strain evidence="2">BT178</strain>
    </source>
</reference>
<keyword evidence="3" id="KW-1185">Reference proteome</keyword>
<comment type="caution">
    <text evidence="2">The sequence shown here is derived from an EMBL/GenBank/DDBJ whole genome shotgun (WGS) entry which is preliminary data.</text>
</comment>
<dbReference type="Gene3D" id="2.60.40.1120">
    <property type="entry name" value="Carboxypeptidase-like, regulatory domain"/>
    <property type="match status" value="1"/>
</dbReference>
<dbReference type="InterPro" id="IPR008969">
    <property type="entry name" value="CarboxyPept-like_regulatory"/>
</dbReference>
<feature type="chain" id="PRO_5046387105" evidence="1">
    <location>
        <begin position="19"/>
        <end position="304"/>
    </location>
</feature>
<dbReference type="Pfam" id="PF13715">
    <property type="entry name" value="CarbopepD_reg_2"/>
    <property type="match status" value="1"/>
</dbReference>
<protein>
    <submittedName>
        <fullName evidence="2">Carboxypeptidase-like regulatory domain-containing protein</fullName>
    </submittedName>
</protein>
<dbReference type="EMBL" id="JAJADR010000002">
    <property type="protein sequence ID" value="MCB2408441.1"/>
    <property type="molecule type" value="Genomic_DNA"/>
</dbReference>
<evidence type="ECO:0000256" key="1">
    <source>
        <dbReference type="SAM" id="SignalP"/>
    </source>
</evidence>